<evidence type="ECO:0000313" key="2">
    <source>
        <dbReference type="EMBL" id="KAJ8333034.1"/>
    </source>
</evidence>
<keyword evidence="3" id="KW-1185">Reference proteome</keyword>
<accession>A0A9Q1E6B0</accession>
<organism evidence="2 3">
    <name type="scientific">Synaphobranchus kaupii</name>
    <name type="common">Kaup's arrowtooth eel</name>
    <dbReference type="NCBI Taxonomy" id="118154"/>
    <lineage>
        <taxon>Eukaryota</taxon>
        <taxon>Metazoa</taxon>
        <taxon>Chordata</taxon>
        <taxon>Craniata</taxon>
        <taxon>Vertebrata</taxon>
        <taxon>Euteleostomi</taxon>
        <taxon>Actinopterygii</taxon>
        <taxon>Neopterygii</taxon>
        <taxon>Teleostei</taxon>
        <taxon>Anguilliformes</taxon>
        <taxon>Synaphobranchidae</taxon>
        <taxon>Synaphobranchus</taxon>
    </lineage>
</organism>
<sequence>MRAAFRKRARQFRECRERCLPRPPAETFCNDNIFQGHQTVSCAVPPRNHLTANQGYLYSSTVLLHISNCNPETWTHRASYGFVVCEDVRSCLGVTQGNGPGSMSPPPGYPCSGTTSRGSHLATASMATASLRSQ</sequence>
<evidence type="ECO:0000313" key="3">
    <source>
        <dbReference type="Proteomes" id="UP001152622"/>
    </source>
</evidence>
<dbReference type="Proteomes" id="UP001152622">
    <property type="component" value="Chromosome 24"/>
</dbReference>
<name>A0A9Q1E6B0_SYNKA</name>
<comment type="caution">
    <text evidence="2">The sequence shown here is derived from an EMBL/GenBank/DDBJ whole genome shotgun (WGS) entry which is preliminary data.</text>
</comment>
<dbReference type="AlphaFoldDB" id="A0A9Q1E6B0"/>
<dbReference type="EMBL" id="JAINUF010000024">
    <property type="protein sequence ID" value="KAJ8333034.1"/>
    <property type="molecule type" value="Genomic_DNA"/>
</dbReference>
<evidence type="ECO:0000256" key="1">
    <source>
        <dbReference type="SAM" id="MobiDB-lite"/>
    </source>
</evidence>
<feature type="region of interest" description="Disordered" evidence="1">
    <location>
        <begin position="96"/>
        <end position="120"/>
    </location>
</feature>
<gene>
    <name evidence="2" type="ORF">SKAU_G00419300</name>
</gene>
<proteinExistence type="predicted"/>
<protein>
    <submittedName>
        <fullName evidence="2">Uncharacterized protein</fullName>
    </submittedName>
</protein>
<reference evidence="2" key="1">
    <citation type="journal article" date="2023" name="Science">
        <title>Genome structures resolve the early diversification of teleost fishes.</title>
        <authorList>
            <person name="Parey E."/>
            <person name="Louis A."/>
            <person name="Montfort J."/>
            <person name="Bouchez O."/>
            <person name="Roques C."/>
            <person name="Iampietro C."/>
            <person name="Lluch J."/>
            <person name="Castinel A."/>
            <person name="Donnadieu C."/>
            <person name="Desvignes T."/>
            <person name="Floi Bucao C."/>
            <person name="Jouanno E."/>
            <person name="Wen M."/>
            <person name="Mejri S."/>
            <person name="Dirks R."/>
            <person name="Jansen H."/>
            <person name="Henkel C."/>
            <person name="Chen W.J."/>
            <person name="Zahm M."/>
            <person name="Cabau C."/>
            <person name="Klopp C."/>
            <person name="Thompson A.W."/>
            <person name="Robinson-Rechavi M."/>
            <person name="Braasch I."/>
            <person name="Lecointre G."/>
            <person name="Bobe J."/>
            <person name="Postlethwait J.H."/>
            <person name="Berthelot C."/>
            <person name="Roest Crollius H."/>
            <person name="Guiguen Y."/>
        </authorList>
    </citation>
    <scope>NUCLEOTIDE SEQUENCE</scope>
    <source>
        <strain evidence="2">WJC10195</strain>
    </source>
</reference>